<dbReference type="EMBL" id="JBEDNQ010000002">
    <property type="protein sequence ID" value="MEQ3550049.1"/>
    <property type="molecule type" value="Genomic_DNA"/>
</dbReference>
<dbReference type="PANTHER" id="PTHR30047:SF7">
    <property type="entry name" value="HIGH-AFFINITY CHOLINE TRANSPORT PROTEIN"/>
    <property type="match status" value="1"/>
</dbReference>
<feature type="transmembrane region" description="Helical" evidence="9">
    <location>
        <begin position="157"/>
        <end position="180"/>
    </location>
</feature>
<keyword evidence="4" id="KW-1003">Cell membrane</keyword>
<sequence>MSDTASPITTEPRPGDGGDDDGPAVRLNKPVFYGSAIGVLVVAAWAIFAPTHADAVIGELVGYISTGFGWFYILVATAVLAFVLFLAFSSYGSIRLGPDHSRPDFSNLSWASMLFAAGIGTDLMFFSVAEPITQYTAPPVGPGETVEAAREATVWTLFHYGLTGWGMYALMGIALAYFAYRRELPLSIRSALYPLIGKRVFGRVGHAVDLAAVLGTIFGVATSLGIAVVLLNVGLNVLFGVPQGLAAQVGLVVVAVAIATVSAVSGVDKGIKRLSELNVIATLVLAAFILVTGQTSFLLNAMVTNLGDYLASFPSLTMETFAFEQPTEWLNSWTLFFWAWWIAWASFVGLFLARISRGRTIRQFVVGTMVIPFLYILIWVSIFGNAALASVRGGNDALATAAVEQPEQGFYLLLSEYPWFGFLAGLATLTGLLFYVTSADSGALVMASLTSYRRTPRDDGSTANRIFWAAATGLLTLGMLFVGGITTLQNATVIMGLPFGLVIVLVMLGLWKALRLERYRTESRRSSLPALLSGRSGPSATDTTPDDDGAGAGWRERLRRTMGHADGPGADRFLSGTATTALTDVAEELRGQGVPTRVRRCTDEEAPEVEPGEERPEGMRPLELVAEVHESLPFVYRLVPRVTGLPRYPLDGAPGADGAVRPDDTAARVETAGTAGSAMPAAAGIERAGTGGASGSAEGAGAWTDHHRVEVHLQGGGQGYNVMGYSYGQLVDDLLDQYEQHLELLRLEREAAP</sequence>
<dbReference type="Pfam" id="PF02028">
    <property type="entry name" value="BCCT"/>
    <property type="match status" value="1"/>
</dbReference>
<dbReference type="InterPro" id="IPR000060">
    <property type="entry name" value="BCCT_transptr"/>
</dbReference>
<feature type="transmembrane region" description="Helical" evidence="9">
    <location>
        <begin position="208"/>
        <end position="233"/>
    </location>
</feature>
<name>A0ABV1K6E3_9PSEU</name>
<evidence type="ECO:0000256" key="7">
    <source>
        <dbReference type="ARBA" id="ARBA00023136"/>
    </source>
</evidence>
<proteinExistence type="inferred from homology"/>
<feature type="transmembrane region" description="Helical" evidence="9">
    <location>
        <begin position="466"/>
        <end position="485"/>
    </location>
</feature>
<comment type="caution">
    <text evidence="10">The sequence shown here is derived from an EMBL/GenBank/DDBJ whole genome shotgun (WGS) entry which is preliminary data.</text>
</comment>
<feature type="transmembrane region" description="Helical" evidence="9">
    <location>
        <begin position="108"/>
        <end position="129"/>
    </location>
</feature>
<dbReference type="NCBIfam" id="NF007399">
    <property type="entry name" value="PRK09928.1"/>
    <property type="match status" value="1"/>
</dbReference>
<evidence type="ECO:0000313" key="11">
    <source>
        <dbReference type="Proteomes" id="UP001494902"/>
    </source>
</evidence>
<accession>A0ABV1K6E3</accession>
<feature type="transmembrane region" description="Helical" evidence="9">
    <location>
        <begin position="419"/>
        <end position="445"/>
    </location>
</feature>
<evidence type="ECO:0000256" key="9">
    <source>
        <dbReference type="SAM" id="Phobius"/>
    </source>
</evidence>
<feature type="transmembrane region" description="Helical" evidence="9">
    <location>
        <begin position="68"/>
        <end position="88"/>
    </location>
</feature>
<feature type="transmembrane region" description="Helical" evidence="9">
    <location>
        <begin position="491"/>
        <end position="511"/>
    </location>
</feature>
<feature type="region of interest" description="Disordered" evidence="8">
    <location>
        <begin position="1"/>
        <end position="21"/>
    </location>
</feature>
<gene>
    <name evidence="10" type="primary">betT</name>
    <name evidence="10" type="ORF">WIS52_06160</name>
</gene>
<keyword evidence="5 9" id="KW-0812">Transmembrane</keyword>
<evidence type="ECO:0000313" key="10">
    <source>
        <dbReference type="EMBL" id="MEQ3550049.1"/>
    </source>
</evidence>
<feature type="transmembrane region" description="Helical" evidence="9">
    <location>
        <begin position="279"/>
        <end position="303"/>
    </location>
</feature>
<dbReference type="InterPro" id="IPR018093">
    <property type="entry name" value="BCCT_CS"/>
</dbReference>
<reference evidence="10 11" key="1">
    <citation type="submission" date="2024-03" db="EMBL/GenBank/DDBJ databases">
        <title>Draft genome sequence of Pseudonocardia nematodicida JCM 31783.</title>
        <authorList>
            <person name="Butdee W."/>
            <person name="Duangmal K."/>
        </authorList>
    </citation>
    <scope>NUCLEOTIDE SEQUENCE [LARGE SCALE GENOMIC DNA]</scope>
    <source>
        <strain evidence="10 11">JCM 31783</strain>
    </source>
</reference>
<organism evidence="10 11">
    <name type="scientific">Pseudonocardia nematodicida</name>
    <dbReference type="NCBI Taxonomy" id="1206997"/>
    <lineage>
        <taxon>Bacteria</taxon>
        <taxon>Bacillati</taxon>
        <taxon>Actinomycetota</taxon>
        <taxon>Actinomycetes</taxon>
        <taxon>Pseudonocardiales</taxon>
        <taxon>Pseudonocardiaceae</taxon>
        <taxon>Pseudonocardia</taxon>
    </lineage>
</organism>
<feature type="transmembrane region" description="Helical" evidence="9">
    <location>
        <begin position="333"/>
        <end position="352"/>
    </location>
</feature>
<feature type="transmembrane region" description="Helical" evidence="9">
    <location>
        <begin position="245"/>
        <end position="267"/>
    </location>
</feature>
<feature type="region of interest" description="Disordered" evidence="8">
    <location>
        <begin position="527"/>
        <end position="553"/>
    </location>
</feature>
<dbReference type="Gene3D" id="1.20.1730.10">
    <property type="entry name" value="Sodium/glucose cotransporter"/>
    <property type="match status" value="1"/>
</dbReference>
<keyword evidence="3" id="KW-0813">Transport</keyword>
<evidence type="ECO:0000256" key="6">
    <source>
        <dbReference type="ARBA" id="ARBA00022989"/>
    </source>
</evidence>
<dbReference type="Proteomes" id="UP001494902">
    <property type="component" value="Unassembled WGS sequence"/>
</dbReference>
<evidence type="ECO:0000256" key="1">
    <source>
        <dbReference type="ARBA" id="ARBA00004651"/>
    </source>
</evidence>
<dbReference type="PANTHER" id="PTHR30047">
    <property type="entry name" value="HIGH-AFFINITY CHOLINE TRANSPORT PROTEIN-RELATED"/>
    <property type="match status" value="1"/>
</dbReference>
<feature type="transmembrane region" description="Helical" evidence="9">
    <location>
        <begin position="31"/>
        <end position="48"/>
    </location>
</feature>
<dbReference type="InterPro" id="IPR038377">
    <property type="entry name" value="Na/Glc_symporter_sf"/>
</dbReference>
<protein>
    <submittedName>
        <fullName evidence="10">Choline BCCT transporter BetT</fullName>
    </submittedName>
</protein>
<evidence type="ECO:0000256" key="4">
    <source>
        <dbReference type="ARBA" id="ARBA00022475"/>
    </source>
</evidence>
<evidence type="ECO:0000256" key="3">
    <source>
        <dbReference type="ARBA" id="ARBA00022448"/>
    </source>
</evidence>
<evidence type="ECO:0000256" key="5">
    <source>
        <dbReference type="ARBA" id="ARBA00022692"/>
    </source>
</evidence>
<keyword evidence="6 9" id="KW-1133">Transmembrane helix</keyword>
<evidence type="ECO:0000256" key="8">
    <source>
        <dbReference type="SAM" id="MobiDB-lite"/>
    </source>
</evidence>
<dbReference type="NCBIfam" id="TIGR00842">
    <property type="entry name" value="bcct"/>
    <property type="match status" value="1"/>
</dbReference>
<evidence type="ECO:0000256" key="2">
    <source>
        <dbReference type="ARBA" id="ARBA00005658"/>
    </source>
</evidence>
<comment type="similarity">
    <text evidence="2">Belongs to the BCCT transporter (TC 2.A.15) family.</text>
</comment>
<dbReference type="RefSeq" id="WP_349297134.1">
    <property type="nucleotide sequence ID" value="NZ_JBEDNQ010000002.1"/>
</dbReference>
<comment type="subcellular location">
    <subcellularLocation>
        <location evidence="1">Cell membrane</location>
        <topology evidence="1">Multi-pass membrane protein</topology>
    </subcellularLocation>
</comment>
<keyword evidence="7 9" id="KW-0472">Membrane</keyword>
<keyword evidence="11" id="KW-1185">Reference proteome</keyword>
<dbReference type="PROSITE" id="PS01303">
    <property type="entry name" value="BCCT"/>
    <property type="match status" value="1"/>
</dbReference>
<feature type="transmembrane region" description="Helical" evidence="9">
    <location>
        <begin position="364"/>
        <end position="388"/>
    </location>
</feature>